<feature type="compositionally biased region" description="Polar residues" evidence="1">
    <location>
        <begin position="1"/>
        <end position="13"/>
    </location>
</feature>
<protein>
    <submittedName>
        <fullName evidence="2">Uncharacterized protein</fullName>
    </submittedName>
</protein>
<accession>A0A6J4MN75</accession>
<feature type="region of interest" description="Disordered" evidence="1">
    <location>
        <begin position="1"/>
        <end position="52"/>
    </location>
</feature>
<name>A0A6J4MN75_9CHLR</name>
<gene>
    <name evidence="2" type="ORF">AVDCRST_MAG93-7716</name>
</gene>
<dbReference type="AlphaFoldDB" id="A0A6J4MN75"/>
<dbReference type="InterPro" id="IPR024064">
    <property type="entry name" value="FdhE-like_sf"/>
</dbReference>
<dbReference type="Gene3D" id="3.90.1670.10">
    <property type="entry name" value="FdhE-like domain"/>
    <property type="match status" value="1"/>
</dbReference>
<dbReference type="EMBL" id="CADCTR010002597">
    <property type="protein sequence ID" value="CAA9362079.1"/>
    <property type="molecule type" value="Genomic_DNA"/>
</dbReference>
<reference evidence="2" key="1">
    <citation type="submission" date="2020-02" db="EMBL/GenBank/DDBJ databases">
        <authorList>
            <person name="Meier V. D."/>
        </authorList>
    </citation>
    <scope>NUCLEOTIDE SEQUENCE</scope>
    <source>
        <strain evidence="2">AVDCRST_MAG93</strain>
    </source>
</reference>
<evidence type="ECO:0000256" key="1">
    <source>
        <dbReference type="SAM" id="MobiDB-lite"/>
    </source>
</evidence>
<sequence>MGQAQETSTMGTSDSDRDVSDSGAGTNEQREGQEAHPQTLGQQANQDNRHQPYCPICSSPMAYATVDREHWLYCSHCQVRYDYGSNVFRGWEYGTPAEGAANAAMLEPYRVLTDEEMRGTTEPT</sequence>
<proteinExistence type="predicted"/>
<evidence type="ECO:0000313" key="2">
    <source>
        <dbReference type="EMBL" id="CAA9362079.1"/>
    </source>
</evidence>
<organism evidence="2">
    <name type="scientific">uncultured Chloroflexia bacterium</name>
    <dbReference type="NCBI Taxonomy" id="1672391"/>
    <lineage>
        <taxon>Bacteria</taxon>
        <taxon>Bacillati</taxon>
        <taxon>Chloroflexota</taxon>
        <taxon>Chloroflexia</taxon>
        <taxon>environmental samples</taxon>
    </lineage>
</organism>